<evidence type="ECO:0000256" key="2">
    <source>
        <dbReference type="ARBA" id="ARBA00011814"/>
    </source>
</evidence>
<dbReference type="InterPro" id="IPR044996">
    <property type="entry name" value="COQ10-like"/>
</dbReference>
<dbReference type="SUPFAM" id="SSF55961">
    <property type="entry name" value="Bet v1-like"/>
    <property type="match status" value="1"/>
</dbReference>
<comment type="subunit">
    <text evidence="2">Interacts with coenzyme Q.</text>
</comment>
<evidence type="ECO:0000256" key="3">
    <source>
        <dbReference type="ARBA" id="ARBA00024947"/>
    </source>
</evidence>
<dbReference type="PANTHER" id="PTHR12901:SF10">
    <property type="entry name" value="COENZYME Q-BINDING PROTEIN COQ10, MITOCHONDRIAL"/>
    <property type="match status" value="1"/>
</dbReference>
<dbReference type="InterPro" id="IPR023393">
    <property type="entry name" value="START-like_dom_sf"/>
</dbReference>
<comment type="caution">
    <text evidence="5">The sequence shown here is derived from an EMBL/GenBank/DDBJ whole genome shotgun (WGS) entry which is preliminary data.</text>
</comment>
<dbReference type="CDD" id="cd07813">
    <property type="entry name" value="COQ10p_like"/>
    <property type="match status" value="1"/>
</dbReference>
<feature type="domain" description="Coenzyme Q-binding protein COQ10 START" evidence="4">
    <location>
        <begin position="90"/>
        <end position="217"/>
    </location>
</feature>
<gene>
    <name evidence="5" type="ORF">GSLYS_00005557001</name>
</gene>
<dbReference type="PANTHER" id="PTHR12901">
    <property type="entry name" value="SPERM PROTEIN HOMOLOG"/>
    <property type="match status" value="1"/>
</dbReference>
<reference evidence="5 6" key="1">
    <citation type="submission" date="2024-04" db="EMBL/GenBank/DDBJ databases">
        <authorList>
            <consortium name="Genoscope - CEA"/>
            <person name="William W."/>
        </authorList>
    </citation>
    <scope>NUCLEOTIDE SEQUENCE [LARGE SCALE GENOMIC DNA]</scope>
</reference>
<accession>A0AAV2HCV9</accession>
<dbReference type="Proteomes" id="UP001497497">
    <property type="component" value="Unassembled WGS sequence"/>
</dbReference>
<comment type="similarity">
    <text evidence="1">Belongs to the COQ10 family.</text>
</comment>
<dbReference type="GO" id="GO:0048039">
    <property type="term" value="F:ubiquinone binding"/>
    <property type="evidence" value="ECO:0007669"/>
    <property type="project" value="InterPro"/>
</dbReference>
<dbReference type="Gene3D" id="3.30.530.20">
    <property type="match status" value="1"/>
</dbReference>
<evidence type="ECO:0000259" key="4">
    <source>
        <dbReference type="Pfam" id="PF03364"/>
    </source>
</evidence>
<dbReference type="AlphaFoldDB" id="A0AAV2HCV9"/>
<dbReference type="GO" id="GO:0045333">
    <property type="term" value="P:cellular respiration"/>
    <property type="evidence" value="ECO:0007669"/>
    <property type="project" value="InterPro"/>
</dbReference>
<dbReference type="EMBL" id="CAXITT010000090">
    <property type="protein sequence ID" value="CAL1531462.1"/>
    <property type="molecule type" value="Genomic_DNA"/>
</dbReference>
<evidence type="ECO:0000313" key="5">
    <source>
        <dbReference type="EMBL" id="CAL1531462.1"/>
    </source>
</evidence>
<proteinExistence type="inferred from homology"/>
<organism evidence="5 6">
    <name type="scientific">Lymnaea stagnalis</name>
    <name type="common">Great pond snail</name>
    <name type="synonym">Helix stagnalis</name>
    <dbReference type="NCBI Taxonomy" id="6523"/>
    <lineage>
        <taxon>Eukaryota</taxon>
        <taxon>Metazoa</taxon>
        <taxon>Spiralia</taxon>
        <taxon>Lophotrochozoa</taxon>
        <taxon>Mollusca</taxon>
        <taxon>Gastropoda</taxon>
        <taxon>Heterobranchia</taxon>
        <taxon>Euthyneura</taxon>
        <taxon>Panpulmonata</taxon>
        <taxon>Hygrophila</taxon>
        <taxon>Lymnaeoidea</taxon>
        <taxon>Lymnaeidae</taxon>
        <taxon>Lymnaea</taxon>
    </lineage>
</organism>
<evidence type="ECO:0000313" key="6">
    <source>
        <dbReference type="Proteomes" id="UP001497497"/>
    </source>
</evidence>
<name>A0AAV2HCV9_LYMST</name>
<dbReference type="Pfam" id="PF03364">
    <property type="entry name" value="Polyketide_cyc"/>
    <property type="match status" value="1"/>
</dbReference>
<protein>
    <recommendedName>
        <fullName evidence="4">Coenzyme Q-binding protein COQ10 START domain-containing protein</fullName>
    </recommendedName>
</protein>
<comment type="function">
    <text evidence="3">Required for the function of coenzyme Q in the respiratory chain. May serve as a chaperone or may be involved in the transport of Q6 from its site of synthesis to the catalytic sites of the respiratory complexes.</text>
</comment>
<sequence length="242" mass="27843">MANLALSRPIFLALKVFQNNFRTVKTRCLYTISITGRKGYFLKMNHHQNCSVQDHDNHLQSKRTFFKLPNLNPLSNASKRKAYSERRLLGYSMEQMYDIVADVGSYKQFIPWCTNSSVYDVRPNGCKARMEIGFPPLQEKYISTIKLVRPNLVHSECTDGRLFTQLVTIWQFSPGLSGNPNTCTLDFSVVFEFRSQLHSQLATVFFDEIVKTMVNAFLKRARALHGPESIKSQKPKVIDYTT</sequence>
<evidence type="ECO:0000256" key="1">
    <source>
        <dbReference type="ARBA" id="ARBA00006885"/>
    </source>
</evidence>
<dbReference type="InterPro" id="IPR005031">
    <property type="entry name" value="COQ10_START"/>
</dbReference>
<keyword evidence="6" id="KW-1185">Reference proteome</keyword>
<dbReference type="GO" id="GO:0005739">
    <property type="term" value="C:mitochondrion"/>
    <property type="evidence" value="ECO:0007669"/>
    <property type="project" value="TreeGrafter"/>
</dbReference>